<accession>A0A5N5H3P2</accession>
<evidence type="ECO:0000256" key="1">
    <source>
        <dbReference type="SAM" id="MobiDB-lite"/>
    </source>
</evidence>
<feature type="signal peptide" evidence="2">
    <location>
        <begin position="1"/>
        <end position="16"/>
    </location>
</feature>
<feature type="region of interest" description="Disordered" evidence="1">
    <location>
        <begin position="43"/>
        <end position="67"/>
    </location>
</feature>
<organism evidence="3 4">
    <name type="scientific">Pyrus ussuriensis x Pyrus communis</name>
    <dbReference type="NCBI Taxonomy" id="2448454"/>
    <lineage>
        <taxon>Eukaryota</taxon>
        <taxon>Viridiplantae</taxon>
        <taxon>Streptophyta</taxon>
        <taxon>Embryophyta</taxon>
        <taxon>Tracheophyta</taxon>
        <taxon>Spermatophyta</taxon>
        <taxon>Magnoliopsida</taxon>
        <taxon>eudicotyledons</taxon>
        <taxon>Gunneridae</taxon>
        <taxon>Pentapetalae</taxon>
        <taxon>rosids</taxon>
        <taxon>fabids</taxon>
        <taxon>Rosales</taxon>
        <taxon>Rosaceae</taxon>
        <taxon>Amygdaloideae</taxon>
        <taxon>Maleae</taxon>
        <taxon>Pyrus</taxon>
    </lineage>
</organism>
<evidence type="ECO:0000256" key="2">
    <source>
        <dbReference type="SAM" id="SignalP"/>
    </source>
</evidence>
<reference evidence="3 4" key="2">
    <citation type="submission" date="2019-11" db="EMBL/GenBank/DDBJ databases">
        <title>A de novo genome assembly of a pear dwarfing rootstock.</title>
        <authorList>
            <person name="Wang F."/>
            <person name="Wang J."/>
            <person name="Li S."/>
            <person name="Zhang Y."/>
            <person name="Fang M."/>
            <person name="Ma L."/>
            <person name="Zhao Y."/>
            <person name="Jiang S."/>
        </authorList>
    </citation>
    <scope>NUCLEOTIDE SEQUENCE [LARGE SCALE GENOMIC DNA]</scope>
    <source>
        <strain evidence="3">S2</strain>
        <tissue evidence="3">Leaf</tissue>
    </source>
</reference>
<dbReference type="EMBL" id="SMOL01000294">
    <property type="protein sequence ID" value="KAB2620712.1"/>
    <property type="molecule type" value="Genomic_DNA"/>
</dbReference>
<keyword evidence="3" id="KW-0808">Transferase</keyword>
<reference evidence="3 4" key="1">
    <citation type="submission" date="2019-09" db="EMBL/GenBank/DDBJ databases">
        <authorList>
            <person name="Ou C."/>
        </authorList>
    </citation>
    <scope>NUCLEOTIDE SEQUENCE [LARGE SCALE GENOMIC DNA]</scope>
    <source>
        <strain evidence="3">S2</strain>
        <tissue evidence="3">Leaf</tissue>
    </source>
</reference>
<feature type="chain" id="PRO_5024381838" evidence="2">
    <location>
        <begin position="17"/>
        <end position="174"/>
    </location>
</feature>
<dbReference type="GO" id="GO:0016301">
    <property type="term" value="F:kinase activity"/>
    <property type="evidence" value="ECO:0007669"/>
    <property type="project" value="UniProtKB-KW"/>
</dbReference>
<feature type="compositionally biased region" description="Polar residues" evidence="1">
    <location>
        <begin position="43"/>
        <end position="56"/>
    </location>
</feature>
<protein>
    <submittedName>
        <fullName evidence="3">LRR receptor-like serine/threonine-protein kinase</fullName>
    </submittedName>
</protein>
<evidence type="ECO:0000313" key="4">
    <source>
        <dbReference type="Proteomes" id="UP000327157"/>
    </source>
</evidence>
<sequence length="174" mass="18875">MAALTHLLTRWPLLGAAYSPCRHDCIEKKDGQFGAEGRGNITTSTIFHGEKPQSQPAIKPKSNGKTRTPSISLVPLVFANSRRGETADLIKSGTTTTLLHSAQDTKAQGISLHTGYSHGSLSSPTRHTTPNLGFLTIYSALVSNLHRHKEHNLSLHAQIVLVITEVRRNALLGQ</sequence>
<gene>
    <name evidence="3" type="ORF">D8674_037692</name>
</gene>
<keyword evidence="3" id="KW-0418">Kinase</keyword>
<evidence type="ECO:0000313" key="3">
    <source>
        <dbReference type="EMBL" id="KAB2620712.1"/>
    </source>
</evidence>
<proteinExistence type="predicted"/>
<keyword evidence="2" id="KW-0732">Signal</keyword>
<keyword evidence="3" id="KW-0675">Receptor</keyword>
<dbReference type="Proteomes" id="UP000327157">
    <property type="component" value="Unassembled WGS sequence"/>
</dbReference>
<keyword evidence="4" id="KW-1185">Reference proteome</keyword>
<name>A0A5N5H3P2_9ROSA</name>
<comment type="caution">
    <text evidence="3">The sequence shown here is derived from an EMBL/GenBank/DDBJ whole genome shotgun (WGS) entry which is preliminary data.</text>
</comment>
<dbReference type="AlphaFoldDB" id="A0A5N5H3P2"/>